<dbReference type="EMBL" id="JAOTPV010000005">
    <property type="protein sequence ID" value="KAJ4482006.1"/>
    <property type="molecule type" value="Genomic_DNA"/>
</dbReference>
<dbReference type="InterPro" id="IPR056884">
    <property type="entry name" value="NPHP3-like_N"/>
</dbReference>
<evidence type="ECO:0000313" key="4">
    <source>
        <dbReference type="Proteomes" id="UP001150266"/>
    </source>
</evidence>
<evidence type="ECO:0000259" key="2">
    <source>
        <dbReference type="Pfam" id="PF24883"/>
    </source>
</evidence>
<dbReference type="PANTHER" id="PTHR10039">
    <property type="entry name" value="AMELOGENIN"/>
    <property type="match status" value="1"/>
</dbReference>
<accession>A0A9W9DRN5</accession>
<dbReference type="InterPro" id="IPR027417">
    <property type="entry name" value="P-loop_NTPase"/>
</dbReference>
<dbReference type="OrthoDB" id="3027122at2759"/>
<dbReference type="Gene3D" id="3.40.50.300">
    <property type="entry name" value="P-loop containing nucleotide triphosphate hydrolases"/>
    <property type="match status" value="1"/>
</dbReference>
<dbReference type="Pfam" id="PF24883">
    <property type="entry name" value="NPHP3_N"/>
    <property type="match status" value="1"/>
</dbReference>
<dbReference type="AlphaFoldDB" id="A0A9W9DRN5"/>
<evidence type="ECO:0000313" key="3">
    <source>
        <dbReference type="EMBL" id="KAJ4482006.1"/>
    </source>
</evidence>
<feature type="domain" description="Nephrocystin 3-like N-terminal" evidence="2">
    <location>
        <begin position="5"/>
        <end position="141"/>
    </location>
</feature>
<organism evidence="3 4">
    <name type="scientific">Lentinula aciculospora</name>
    <dbReference type="NCBI Taxonomy" id="153920"/>
    <lineage>
        <taxon>Eukaryota</taxon>
        <taxon>Fungi</taxon>
        <taxon>Dikarya</taxon>
        <taxon>Basidiomycota</taxon>
        <taxon>Agaricomycotina</taxon>
        <taxon>Agaricomycetes</taxon>
        <taxon>Agaricomycetidae</taxon>
        <taxon>Agaricales</taxon>
        <taxon>Marasmiineae</taxon>
        <taxon>Omphalotaceae</taxon>
        <taxon>Lentinula</taxon>
    </lineage>
</organism>
<proteinExistence type="predicted"/>
<dbReference type="Proteomes" id="UP001150266">
    <property type="component" value="Unassembled WGS sequence"/>
</dbReference>
<keyword evidence="1" id="KW-0677">Repeat</keyword>
<name>A0A9W9DRN5_9AGAR</name>
<keyword evidence="4" id="KW-1185">Reference proteome</keyword>
<dbReference type="SUPFAM" id="SSF52540">
    <property type="entry name" value="P-loop containing nucleoside triphosphate hydrolases"/>
    <property type="match status" value="1"/>
</dbReference>
<protein>
    <recommendedName>
        <fullName evidence="2">Nephrocystin 3-like N-terminal domain-containing protein</fullName>
    </recommendedName>
</protein>
<reference evidence="3" key="1">
    <citation type="submission" date="2022-08" db="EMBL/GenBank/DDBJ databases">
        <title>A Global Phylogenomic Analysis of the Shiitake Genus Lentinula.</title>
        <authorList>
            <consortium name="DOE Joint Genome Institute"/>
            <person name="Sierra-Patev S."/>
            <person name="Min B."/>
            <person name="Naranjo-Ortiz M."/>
            <person name="Looney B."/>
            <person name="Konkel Z."/>
            <person name="Slot J.C."/>
            <person name="Sakamoto Y."/>
            <person name="Steenwyk J.L."/>
            <person name="Rokas A."/>
            <person name="Carro J."/>
            <person name="Camarero S."/>
            <person name="Ferreira P."/>
            <person name="Molpeceres G."/>
            <person name="Ruiz-Duenas F.J."/>
            <person name="Serrano A."/>
            <person name="Henrissat B."/>
            <person name="Drula E."/>
            <person name="Hughes K.W."/>
            <person name="Mata J.L."/>
            <person name="Ishikawa N.K."/>
            <person name="Vargas-Isla R."/>
            <person name="Ushijima S."/>
            <person name="Smith C.A."/>
            <person name="Ahrendt S."/>
            <person name="Andreopoulos W."/>
            <person name="He G."/>
            <person name="Labutti K."/>
            <person name="Lipzen A."/>
            <person name="Ng V."/>
            <person name="Riley R."/>
            <person name="Sandor L."/>
            <person name="Barry K."/>
            <person name="Martinez A.T."/>
            <person name="Xiao Y."/>
            <person name="Gibbons J.G."/>
            <person name="Terashima K."/>
            <person name="Grigoriev I.V."/>
            <person name="Hibbett D.S."/>
        </authorList>
    </citation>
    <scope>NUCLEOTIDE SEQUENCE</scope>
    <source>
        <strain evidence="3">JLM2183</strain>
    </source>
</reference>
<comment type="caution">
    <text evidence="3">The sequence shown here is derived from an EMBL/GenBank/DDBJ whole genome shotgun (WGS) entry which is preliminary data.</text>
</comment>
<gene>
    <name evidence="3" type="ORF">J3R30DRAFT_3402671</name>
</gene>
<sequence length="456" mass="52780">MPGWDWCIGSRRHSNWFDEGEEPIYWLNGAAGMGKTTIALSVSHRLLSNRQFLVGRFFCSREYVYQENSGNIFSTIARQLASCNQDFQNILVEVLARDTYVGSTLTHEQFQRLIVKPLQKLNRFTTVILVLDAIDEFTASDLQRRSFWLFSNTFILHSDLRLYYHQRLEEIRIAKQVVPASWPSEELIEKLVEQAAELFIFAVTVCKYLDSRGDARRRLEHITSLAKGEYENALSVDMLYTEVLSGALRKIPDARDRQDFARVLTSVMLAQEPLTINALEKLLDISLRLYTTSFTMFIPSFPYLTNLVHYPPTWCIPFTHLSQLERHISKALRYAIFYWADHFSFVVLDELRQQGNPLLERLREFEITRLMFWFECICLIDAAESVLGILMDGVHSLKSQSLLPIETFLHINQLFGSLGKYTMQQMNSFRFSGAYSQGIYISVLSNVPPTRDLIVS</sequence>
<evidence type="ECO:0000256" key="1">
    <source>
        <dbReference type="ARBA" id="ARBA00022737"/>
    </source>
</evidence>